<dbReference type="OrthoDB" id="9808602at2"/>
<evidence type="ECO:0000256" key="4">
    <source>
        <dbReference type="ARBA" id="ARBA00022692"/>
    </source>
</evidence>
<sequence length="496" mass="54453">MLATTLDPRRALSRTRNSLPADWRATYTQRLILSDTLAVIWAVAGTQLLWFGLGQEPLATRTTEPVAVSYFVVSVIVALLWTLILHMSGSRDHRVIGAEFTEYRRVINASLALFGGLALIAYLFQIDLARGYFLTALPLGLIALLATRWSWRQWLNLQRRTGAFSFRVVLVGSQASVVHLAAELAREPSAGYHVVGALIPDSDPPKIIPGTHIRVWSDLDEIHSAMDEVGADTVAITGNADISPERLRQLSWSLEPARRHLVVAPSLTDIAGPRIHTRPVAGLPLIHVETPRFDGSKVVRKRIFDVLGSGALVLALSPLLLGIALLVKLSSPGPVFYRQERIGLNGVPFGMLKFRSMRPGADAELAALLAAQGTSDKPLFKVKNDPRITPIGRILRKYSLDELPQLLNVVLGDMSLVGPRPQIAGEVALYDSSAERRLLLKPGMSGLWQVSGRSSLSWEDAIRLDLYYVENWSITGDVIILWRTARAVVAPGEDAH</sequence>
<keyword evidence="5 7" id="KW-1133">Transmembrane helix</keyword>
<dbReference type="AlphaFoldDB" id="A0A2V1HTG7"/>
<feature type="transmembrane region" description="Helical" evidence="7">
    <location>
        <begin position="131"/>
        <end position="151"/>
    </location>
</feature>
<dbReference type="Pfam" id="PF02397">
    <property type="entry name" value="Bac_transf"/>
    <property type="match status" value="1"/>
</dbReference>
<dbReference type="PANTHER" id="PTHR30576:SF10">
    <property type="entry name" value="SLL5057 PROTEIN"/>
    <property type="match status" value="1"/>
</dbReference>
<dbReference type="EMBL" id="QEOP01000001">
    <property type="protein sequence ID" value="PVZ95885.1"/>
    <property type="molecule type" value="Genomic_DNA"/>
</dbReference>
<keyword evidence="3 9" id="KW-0808">Transferase</keyword>
<evidence type="ECO:0000313" key="9">
    <source>
        <dbReference type="EMBL" id="PVZ95885.1"/>
    </source>
</evidence>
<evidence type="ECO:0000256" key="1">
    <source>
        <dbReference type="ARBA" id="ARBA00004141"/>
    </source>
</evidence>
<evidence type="ECO:0000256" key="6">
    <source>
        <dbReference type="ARBA" id="ARBA00023136"/>
    </source>
</evidence>
<keyword evidence="4 7" id="KW-0812">Transmembrane</keyword>
<feature type="transmembrane region" description="Helical" evidence="7">
    <location>
        <begin position="306"/>
        <end position="327"/>
    </location>
</feature>
<dbReference type="Gene3D" id="3.40.50.720">
    <property type="entry name" value="NAD(P)-binding Rossmann-like Domain"/>
    <property type="match status" value="1"/>
</dbReference>
<dbReference type="GO" id="GO:0016780">
    <property type="term" value="F:phosphotransferase activity, for other substituted phosphate groups"/>
    <property type="evidence" value="ECO:0007669"/>
    <property type="project" value="TreeGrafter"/>
</dbReference>
<dbReference type="InterPro" id="IPR003362">
    <property type="entry name" value="Bact_transf"/>
</dbReference>
<accession>A0A2V1HTG7</accession>
<protein>
    <submittedName>
        <fullName evidence="9">Polyprenyl glycosylphosphotransferase</fullName>
    </submittedName>
</protein>
<dbReference type="Pfam" id="PF13727">
    <property type="entry name" value="CoA_binding_3"/>
    <property type="match status" value="1"/>
</dbReference>
<dbReference type="GO" id="GO:0016020">
    <property type="term" value="C:membrane"/>
    <property type="evidence" value="ECO:0007669"/>
    <property type="project" value="UniProtKB-SubCell"/>
</dbReference>
<evidence type="ECO:0000256" key="7">
    <source>
        <dbReference type="SAM" id="Phobius"/>
    </source>
</evidence>
<evidence type="ECO:0000256" key="5">
    <source>
        <dbReference type="ARBA" id="ARBA00022989"/>
    </source>
</evidence>
<name>A0A2V1HTG7_9MICO</name>
<comment type="subcellular location">
    <subcellularLocation>
        <location evidence="1">Membrane</location>
        <topology evidence="1">Multi-pass membrane protein</topology>
    </subcellularLocation>
</comment>
<evidence type="ECO:0000256" key="3">
    <source>
        <dbReference type="ARBA" id="ARBA00022679"/>
    </source>
</evidence>
<feature type="transmembrane region" description="Helical" evidence="7">
    <location>
        <begin position="106"/>
        <end position="125"/>
    </location>
</feature>
<dbReference type="InterPro" id="IPR017475">
    <property type="entry name" value="EPS_sugar_tfrase"/>
</dbReference>
<dbReference type="RefSeq" id="WP_116755619.1">
    <property type="nucleotide sequence ID" value="NZ_JBHUEX010000001.1"/>
</dbReference>
<comment type="caution">
    <text evidence="9">The sequence shown here is derived from an EMBL/GenBank/DDBJ whole genome shotgun (WGS) entry which is preliminary data.</text>
</comment>
<feature type="transmembrane region" description="Helical" evidence="7">
    <location>
        <begin position="65"/>
        <end position="85"/>
    </location>
</feature>
<comment type="similarity">
    <text evidence="2">Belongs to the bacterial sugar transferase family.</text>
</comment>
<reference evidence="9 10" key="1">
    <citation type="submission" date="2018-05" db="EMBL/GenBank/DDBJ databases">
        <title>Amnibacterium sp. M8JJ-5, whole genome shotgun sequence.</title>
        <authorList>
            <person name="Tuo L."/>
        </authorList>
    </citation>
    <scope>NUCLEOTIDE SEQUENCE [LARGE SCALE GENOMIC DNA]</scope>
    <source>
        <strain evidence="9 10">M8JJ-5</strain>
    </source>
</reference>
<dbReference type="PANTHER" id="PTHR30576">
    <property type="entry name" value="COLANIC BIOSYNTHESIS UDP-GLUCOSE LIPID CARRIER TRANSFERASE"/>
    <property type="match status" value="1"/>
</dbReference>
<dbReference type="NCBIfam" id="TIGR03025">
    <property type="entry name" value="EPS_sugtrans"/>
    <property type="match status" value="1"/>
</dbReference>
<dbReference type="Proteomes" id="UP000244893">
    <property type="component" value="Unassembled WGS sequence"/>
</dbReference>
<evidence type="ECO:0000256" key="2">
    <source>
        <dbReference type="ARBA" id="ARBA00006464"/>
    </source>
</evidence>
<feature type="domain" description="Bacterial sugar transferase" evidence="8">
    <location>
        <begin position="301"/>
        <end position="489"/>
    </location>
</feature>
<organism evidence="9 10">
    <name type="scientific">Amnibacterium flavum</name>
    <dbReference type="NCBI Taxonomy" id="2173173"/>
    <lineage>
        <taxon>Bacteria</taxon>
        <taxon>Bacillati</taxon>
        <taxon>Actinomycetota</taxon>
        <taxon>Actinomycetes</taxon>
        <taxon>Micrococcales</taxon>
        <taxon>Microbacteriaceae</taxon>
        <taxon>Amnibacterium</taxon>
    </lineage>
</organism>
<proteinExistence type="inferred from homology"/>
<evidence type="ECO:0000259" key="8">
    <source>
        <dbReference type="Pfam" id="PF02397"/>
    </source>
</evidence>
<keyword evidence="6 7" id="KW-0472">Membrane</keyword>
<gene>
    <name evidence="9" type="ORF">DDQ50_05315</name>
</gene>
<feature type="transmembrane region" description="Helical" evidence="7">
    <location>
        <begin position="31"/>
        <end position="53"/>
    </location>
</feature>
<keyword evidence="10" id="KW-1185">Reference proteome</keyword>
<evidence type="ECO:0000313" key="10">
    <source>
        <dbReference type="Proteomes" id="UP000244893"/>
    </source>
</evidence>